<sequence length="310" mass="32707">MLEESDEILPEKTLKSFDDILNAVKDKTPKRVAVAAAQDDVVLETVRGAREQKIAEFTLVGDIDKIKANAHRLSVNLDEVTIVHEPENRRAAYRAVALVSSGQADVLMKGLINTADLLRAVLDKEVGLRTGRVLSHTAVYEIPGFQRLLILTDGGMNITPTLQQKADIIQNSVQLANVLGISPAKVAVLAAVEVVNPDMPATLDAAALTKMADRGQIRGAIVDGPLALDNAISLEAASHKGIISPVAGVADILVTPDIEAGNILGKSLVYLAKGKMAGLILGAAKPVVVTSRADTYEAKLISIALGVLLS</sequence>
<dbReference type="EMBL" id="CP155573">
    <property type="protein sequence ID" value="XFO65770.1"/>
    <property type="molecule type" value="Genomic_DNA"/>
</dbReference>
<dbReference type="NCBIfam" id="NF006045">
    <property type="entry name" value="PRK08190.1"/>
    <property type="match status" value="1"/>
</dbReference>
<dbReference type="NCBIfam" id="NF004472">
    <property type="entry name" value="PRK05805.1"/>
    <property type="match status" value="1"/>
</dbReference>
<accession>A0ABZ3IJ99</accession>
<proteinExistence type="inferred from homology"/>
<dbReference type="Proteomes" id="UP000216752">
    <property type="component" value="Chromosome"/>
</dbReference>
<dbReference type="SUPFAM" id="SSF53659">
    <property type="entry name" value="Isocitrate/Isopropylmalate dehydrogenase-like"/>
    <property type="match status" value="1"/>
</dbReference>
<dbReference type="InterPro" id="IPR002505">
    <property type="entry name" value="PTA_PTB"/>
</dbReference>
<comment type="similarity">
    <text evidence="1">Belongs to the phosphate acetyltransferase and butyryltransferase family.</text>
</comment>
<reference evidence="5" key="1">
    <citation type="submission" date="2024-05" db="EMBL/GenBank/DDBJ databases">
        <title>Isolation and characterization of Sporomusa carbonis sp. nov., a carboxydotrophic hydrogenogen in the genus of Sporomusa isolated from a charcoal burning pile.</title>
        <authorList>
            <person name="Boeer T."/>
            <person name="Rosenbaum F."/>
            <person name="Eysell L."/>
            <person name="Mueller V."/>
            <person name="Daniel R."/>
            <person name="Poehlein A."/>
        </authorList>
    </citation>
    <scope>NUCLEOTIDE SEQUENCE [LARGE SCALE GENOMIC DNA]</scope>
    <source>
        <strain evidence="5">DSM 10669</strain>
    </source>
</reference>
<keyword evidence="2 5" id="KW-0808">Transferase</keyword>
<evidence type="ECO:0000313" key="6">
    <source>
        <dbReference type="Proteomes" id="UP000216752"/>
    </source>
</evidence>
<dbReference type="GO" id="GO:0008959">
    <property type="term" value="F:phosphate acetyltransferase activity"/>
    <property type="evidence" value="ECO:0007669"/>
    <property type="project" value="UniProtKB-EC"/>
</dbReference>
<keyword evidence="3 5" id="KW-0012">Acyltransferase</keyword>
<gene>
    <name evidence="5" type="primary">pta_1</name>
    <name evidence="5" type="ORF">SPSIL_019160</name>
</gene>
<keyword evidence="6" id="KW-1185">Reference proteome</keyword>
<dbReference type="InterPro" id="IPR012147">
    <property type="entry name" value="P_Ac_Bu_trans"/>
</dbReference>
<evidence type="ECO:0000259" key="4">
    <source>
        <dbReference type="Pfam" id="PF01515"/>
    </source>
</evidence>
<evidence type="ECO:0000313" key="5">
    <source>
        <dbReference type="EMBL" id="XFO65770.1"/>
    </source>
</evidence>
<dbReference type="PANTHER" id="PTHR43356">
    <property type="entry name" value="PHOSPHATE ACETYLTRANSFERASE"/>
    <property type="match status" value="1"/>
</dbReference>
<feature type="domain" description="Phosphate acetyl/butaryl transferase" evidence="4">
    <location>
        <begin position="89"/>
        <end position="305"/>
    </location>
</feature>
<dbReference type="Pfam" id="PF01515">
    <property type="entry name" value="PTA_PTB"/>
    <property type="match status" value="1"/>
</dbReference>
<dbReference type="InterPro" id="IPR050500">
    <property type="entry name" value="Phos_Acetyltrans/Butyryltrans"/>
</dbReference>
<dbReference type="EC" id="2.3.1.8" evidence="5"/>
<dbReference type="Gene3D" id="3.40.718.10">
    <property type="entry name" value="Isopropylmalate Dehydrogenase"/>
    <property type="match status" value="1"/>
</dbReference>
<name>A0ABZ3IJ99_9FIRM</name>
<evidence type="ECO:0000256" key="1">
    <source>
        <dbReference type="ARBA" id="ARBA00005656"/>
    </source>
</evidence>
<dbReference type="PIRSF" id="PIRSF000428">
    <property type="entry name" value="P_Ac_trans"/>
    <property type="match status" value="1"/>
</dbReference>
<evidence type="ECO:0000256" key="2">
    <source>
        <dbReference type="ARBA" id="ARBA00022679"/>
    </source>
</evidence>
<dbReference type="PANTHER" id="PTHR43356:SF2">
    <property type="entry name" value="PHOSPHATE ACETYLTRANSFERASE"/>
    <property type="match status" value="1"/>
</dbReference>
<evidence type="ECO:0000256" key="3">
    <source>
        <dbReference type="ARBA" id="ARBA00023315"/>
    </source>
</evidence>
<organism evidence="5 6">
    <name type="scientific">Sporomusa silvacetica DSM 10669</name>
    <dbReference type="NCBI Taxonomy" id="1123289"/>
    <lineage>
        <taxon>Bacteria</taxon>
        <taxon>Bacillati</taxon>
        <taxon>Bacillota</taxon>
        <taxon>Negativicutes</taxon>
        <taxon>Selenomonadales</taxon>
        <taxon>Sporomusaceae</taxon>
        <taxon>Sporomusa</taxon>
    </lineage>
</organism>
<protein>
    <submittedName>
        <fullName evidence="5">Phosphate acetyltransferase</fullName>
        <ecNumber evidence="5">2.3.1.8</ecNumber>
    </submittedName>
</protein>